<proteinExistence type="inferred from homology"/>
<feature type="transmembrane region" description="Helical" evidence="2">
    <location>
        <begin position="6"/>
        <end position="23"/>
    </location>
</feature>
<feature type="transmembrane region" description="Helical" evidence="2">
    <location>
        <begin position="259"/>
        <end position="278"/>
    </location>
</feature>
<gene>
    <name evidence="4" type="ORF">FHX73_112880</name>
</gene>
<comment type="similarity">
    <text evidence="1">Belongs to the EamA transporter family.</text>
</comment>
<evidence type="ECO:0000259" key="3">
    <source>
        <dbReference type="Pfam" id="PF00892"/>
    </source>
</evidence>
<keyword evidence="5" id="KW-1185">Reference proteome</keyword>
<feature type="transmembrane region" description="Helical" evidence="2">
    <location>
        <begin position="170"/>
        <end position="191"/>
    </location>
</feature>
<protein>
    <submittedName>
        <fullName evidence="4">EamA-like transporter family protein</fullName>
    </submittedName>
</protein>
<dbReference type="InterPro" id="IPR000620">
    <property type="entry name" value="EamA_dom"/>
</dbReference>
<sequence length="279" mass="29432">MSLGVAGLVLCAAMLHATWNAMLRTQADRLWLVTVMSFVSTAVSLPFLLALPLPHAAAWPYLTVSAAVQVLYTLFLLLCYRVADLGSVYPVIRGCVPLLVSVGAAVFAGERPGWPTVLGIGLVSFGIMAMVFGRQNGGPKAFGLAAVTGAIIATYTVIDGVGVRLAGGSFTYTAWIFTVYGMLVPVVYLVARGRLVLRGRRAEIRVAGLAGVGQLATYAMMMWAFRLSPLGPVSALRETSVVFATLIGWRFLGEKLTAARLGACAAIAMGACCISYFAS</sequence>
<dbReference type="Proteomes" id="UP000317940">
    <property type="component" value="Unassembled WGS sequence"/>
</dbReference>
<keyword evidence="2" id="KW-1133">Transmembrane helix</keyword>
<feature type="transmembrane region" description="Helical" evidence="2">
    <location>
        <begin position="203"/>
        <end position="223"/>
    </location>
</feature>
<evidence type="ECO:0000256" key="2">
    <source>
        <dbReference type="SAM" id="Phobius"/>
    </source>
</evidence>
<name>A0A561UI70_9ACTN</name>
<organism evidence="4 5">
    <name type="scientific">Kitasatospora viridis</name>
    <dbReference type="NCBI Taxonomy" id="281105"/>
    <lineage>
        <taxon>Bacteria</taxon>
        <taxon>Bacillati</taxon>
        <taxon>Actinomycetota</taxon>
        <taxon>Actinomycetes</taxon>
        <taxon>Kitasatosporales</taxon>
        <taxon>Streptomycetaceae</taxon>
        <taxon>Kitasatospora</taxon>
    </lineage>
</organism>
<feature type="domain" description="EamA" evidence="3">
    <location>
        <begin position="144"/>
        <end position="275"/>
    </location>
</feature>
<keyword evidence="2" id="KW-0812">Transmembrane</keyword>
<dbReference type="AlphaFoldDB" id="A0A561UI70"/>
<dbReference type="OrthoDB" id="9783707at2"/>
<feature type="transmembrane region" description="Helical" evidence="2">
    <location>
        <begin position="114"/>
        <end position="132"/>
    </location>
</feature>
<dbReference type="SUPFAM" id="SSF103481">
    <property type="entry name" value="Multidrug resistance efflux transporter EmrE"/>
    <property type="match status" value="2"/>
</dbReference>
<keyword evidence="2" id="KW-0472">Membrane</keyword>
<feature type="transmembrane region" description="Helical" evidence="2">
    <location>
        <begin position="30"/>
        <end position="53"/>
    </location>
</feature>
<dbReference type="InterPro" id="IPR037185">
    <property type="entry name" value="EmrE-like"/>
</dbReference>
<evidence type="ECO:0000313" key="5">
    <source>
        <dbReference type="Proteomes" id="UP000317940"/>
    </source>
</evidence>
<dbReference type="EMBL" id="VIWT01000001">
    <property type="protein sequence ID" value="TWF99044.1"/>
    <property type="molecule type" value="Genomic_DNA"/>
</dbReference>
<reference evidence="4 5" key="1">
    <citation type="submission" date="2019-06" db="EMBL/GenBank/DDBJ databases">
        <title>Sequencing the genomes of 1000 actinobacteria strains.</title>
        <authorList>
            <person name="Klenk H.-P."/>
        </authorList>
    </citation>
    <scope>NUCLEOTIDE SEQUENCE [LARGE SCALE GENOMIC DNA]</scope>
    <source>
        <strain evidence="4 5">DSM 44826</strain>
    </source>
</reference>
<comment type="caution">
    <text evidence="4">The sequence shown here is derived from an EMBL/GenBank/DDBJ whole genome shotgun (WGS) entry which is preliminary data.</text>
</comment>
<feature type="transmembrane region" description="Helical" evidence="2">
    <location>
        <begin position="59"/>
        <end position="79"/>
    </location>
</feature>
<feature type="transmembrane region" description="Helical" evidence="2">
    <location>
        <begin position="91"/>
        <end position="108"/>
    </location>
</feature>
<dbReference type="Gene3D" id="1.10.3730.20">
    <property type="match status" value="1"/>
</dbReference>
<dbReference type="GO" id="GO:0016020">
    <property type="term" value="C:membrane"/>
    <property type="evidence" value="ECO:0007669"/>
    <property type="project" value="InterPro"/>
</dbReference>
<feature type="transmembrane region" description="Helical" evidence="2">
    <location>
        <begin position="141"/>
        <end position="158"/>
    </location>
</feature>
<accession>A0A561UI70</accession>
<dbReference type="Pfam" id="PF00892">
    <property type="entry name" value="EamA"/>
    <property type="match status" value="1"/>
</dbReference>
<evidence type="ECO:0000256" key="1">
    <source>
        <dbReference type="ARBA" id="ARBA00007362"/>
    </source>
</evidence>
<evidence type="ECO:0000313" key="4">
    <source>
        <dbReference type="EMBL" id="TWF99044.1"/>
    </source>
</evidence>